<dbReference type="OrthoDB" id="9767044at2"/>
<evidence type="ECO:0000313" key="3">
    <source>
        <dbReference type="Proteomes" id="UP000295063"/>
    </source>
</evidence>
<dbReference type="SUPFAM" id="SSF53807">
    <property type="entry name" value="Helical backbone' metal receptor"/>
    <property type="match status" value="1"/>
</dbReference>
<organism evidence="2 3">
    <name type="scientific">Anaerospora hongkongensis</name>
    <dbReference type="NCBI Taxonomy" id="244830"/>
    <lineage>
        <taxon>Bacteria</taxon>
        <taxon>Bacillati</taxon>
        <taxon>Bacillota</taxon>
        <taxon>Negativicutes</taxon>
        <taxon>Selenomonadales</taxon>
        <taxon>Sporomusaceae</taxon>
        <taxon>Anaerospora</taxon>
    </lineage>
</organism>
<evidence type="ECO:0000313" key="2">
    <source>
        <dbReference type="EMBL" id="TCL36561.1"/>
    </source>
</evidence>
<dbReference type="Gene3D" id="3.40.50.1980">
    <property type="entry name" value="Nitrogenase molybdenum iron protein domain"/>
    <property type="match status" value="3"/>
</dbReference>
<keyword evidence="3" id="KW-1185">Reference proteome</keyword>
<comment type="caution">
    <text evidence="2">The sequence shown here is derived from an EMBL/GenBank/DDBJ whole genome shotgun (WGS) entry which is preliminary data.</text>
</comment>
<sequence>MSDKTWSNVCTEANTCGLTGAAAFFAGIPDAVIVTNGPLWCYFYALRYLEKPCTELGSRFYCTQAENHAVVYGTEESLLKTLEQIRQNCQPSVILIENSCAIGLIGDDIEGIARQAAMPCPVVCIDSGGLKGGFWEGYRAAAKSYFTAMPLKPRRMALPWTINLIGCTVGYYNSENDLRELKRLLSLAGYQVLACPGAGSSTAEIACMAQAELNIVVHEELGLELAQFLQQVYGTPYVSLLPPYGMEGTVTWLKRIGEIMWLEEGRMQPVWQEVQELEQKIRVATLDAQRVWGDLWFESTLVAAPASVALAVAQAVRSEWADTGPVTVLSHSGSCACQPPAGIDQVLDGGCLGAGISKQLELLPGGLLLASSNEKALLQKAGITDVIFQPIALPVYDEINLSDRPLLGLRGACHMLEQLWNQYIHLCQRWR</sequence>
<dbReference type="PANTHER" id="PTHR42956">
    <property type="entry name" value="NITROGENASE IRON-MOLYBDENUM COFACTOR BIOSYNTHESIS PROTEIN NIFE"/>
    <property type="match status" value="1"/>
</dbReference>
<feature type="domain" description="Nitrogenase/oxidoreductase component 1" evidence="1">
    <location>
        <begin position="16"/>
        <end position="421"/>
    </location>
</feature>
<dbReference type="EMBL" id="SLUI01000008">
    <property type="protein sequence ID" value="TCL36561.1"/>
    <property type="molecule type" value="Genomic_DNA"/>
</dbReference>
<accession>A0A4R1Q4W0</accession>
<evidence type="ECO:0000259" key="1">
    <source>
        <dbReference type="Pfam" id="PF00148"/>
    </source>
</evidence>
<dbReference type="InterPro" id="IPR049939">
    <property type="entry name" value="NifE-like"/>
</dbReference>
<name>A0A4R1Q4W0_9FIRM</name>
<dbReference type="RefSeq" id="WP_132081392.1">
    <property type="nucleotide sequence ID" value="NZ_SLUI01000008.1"/>
</dbReference>
<gene>
    <name evidence="2" type="ORF">EV210_108208</name>
</gene>
<protein>
    <submittedName>
        <fullName evidence="2">Nitrogenase molybdenum-cofactor synthesis protein NifE</fullName>
    </submittedName>
</protein>
<dbReference type="InterPro" id="IPR000510">
    <property type="entry name" value="Nase/OxRdtase_comp1"/>
</dbReference>
<proteinExistence type="predicted"/>
<dbReference type="Proteomes" id="UP000295063">
    <property type="component" value="Unassembled WGS sequence"/>
</dbReference>
<dbReference type="PANTHER" id="PTHR42956:SF1">
    <property type="entry name" value="NITROGENASE IRON-MOLYBDENUM COFACTOR BIOSYNTHESIS PROTEIN NIFE"/>
    <property type="match status" value="1"/>
</dbReference>
<dbReference type="Pfam" id="PF00148">
    <property type="entry name" value="Oxidored_nitro"/>
    <property type="match status" value="1"/>
</dbReference>
<reference evidence="2 3" key="1">
    <citation type="submission" date="2019-03" db="EMBL/GenBank/DDBJ databases">
        <title>Genomic Encyclopedia of Type Strains, Phase IV (KMG-IV): sequencing the most valuable type-strain genomes for metagenomic binning, comparative biology and taxonomic classification.</title>
        <authorList>
            <person name="Goeker M."/>
        </authorList>
    </citation>
    <scope>NUCLEOTIDE SEQUENCE [LARGE SCALE GENOMIC DNA]</scope>
    <source>
        <strain evidence="2 3">DSM 15969</strain>
    </source>
</reference>
<dbReference type="GO" id="GO:0016491">
    <property type="term" value="F:oxidoreductase activity"/>
    <property type="evidence" value="ECO:0007669"/>
    <property type="project" value="InterPro"/>
</dbReference>
<dbReference type="CDD" id="cd00316">
    <property type="entry name" value="Oxidoreductase_nitrogenase"/>
    <property type="match status" value="1"/>
</dbReference>
<dbReference type="AlphaFoldDB" id="A0A4R1Q4W0"/>